<evidence type="ECO:0000256" key="1">
    <source>
        <dbReference type="ARBA" id="ARBA00011073"/>
    </source>
</evidence>
<dbReference type="EC" id="3.4.-.-" evidence="8"/>
<dbReference type="PROSITE" id="PS00136">
    <property type="entry name" value="SUBTILASE_ASP"/>
    <property type="match status" value="1"/>
</dbReference>
<dbReference type="Gene3D" id="3.40.50.200">
    <property type="entry name" value="Peptidase S8/S53 domain"/>
    <property type="match status" value="1"/>
</dbReference>
<evidence type="ECO:0000256" key="5">
    <source>
        <dbReference type="PROSITE-ProRule" id="PRU01240"/>
    </source>
</evidence>
<dbReference type="GO" id="GO:0006508">
    <property type="term" value="P:proteolysis"/>
    <property type="evidence" value="ECO:0007669"/>
    <property type="project" value="UniProtKB-KW"/>
</dbReference>
<keyword evidence="2 5" id="KW-0645">Protease</keyword>
<reference evidence="8 9" key="1">
    <citation type="journal article" date="2013" name="Mar. Genomics">
        <title>Expression of sulfatases in Rhodopirellula baltica and the diversity of sulfatases in the genus Rhodopirellula.</title>
        <authorList>
            <person name="Wegner C.E."/>
            <person name="Richter-Heitmann T."/>
            <person name="Klindworth A."/>
            <person name="Klockow C."/>
            <person name="Richter M."/>
            <person name="Achstetter T."/>
            <person name="Glockner F.O."/>
            <person name="Harder J."/>
        </authorList>
    </citation>
    <scope>NUCLEOTIDE SEQUENCE [LARGE SCALE GENOMIC DNA]</scope>
    <source>
        <strain evidence="8 9">SWK14</strain>
    </source>
</reference>
<dbReference type="PANTHER" id="PTHR43806:SF11">
    <property type="entry name" value="CEREVISIN-RELATED"/>
    <property type="match status" value="1"/>
</dbReference>
<evidence type="ECO:0000256" key="6">
    <source>
        <dbReference type="RuleBase" id="RU003355"/>
    </source>
</evidence>
<feature type="active site" description="Charge relay system" evidence="5">
    <location>
        <position position="182"/>
    </location>
</feature>
<dbReference type="InterPro" id="IPR023828">
    <property type="entry name" value="Peptidase_S8_Ser-AS"/>
</dbReference>
<dbReference type="InterPro" id="IPR036852">
    <property type="entry name" value="Peptidase_S8/S53_dom_sf"/>
</dbReference>
<dbReference type="PROSITE" id="PS51892">
    <property type="entry name" value="SUBTILASE"/>
    <property type="match status" value="1"/>
</dbReference>
<dbReference type="PANTHER" id="PTHR43806">
    <property type="entry name" value="PEPTIDASE S8"/>
    <property type="match status" value="1"/>
</dbReference>
<dbReference type="PRINTS" id="PR00723">
    <property type="entry name" value="SUBTILISIN"/>
</dbReference>
<dbReference type="Proteomes" id="UP000010959">
    <property type="component" value="Unassembled WGS sequence"/>
</dbReference>
<dbReference type="InterPro" id="IPR000209">
    <property type="entry name" value="Peptidase_S8/S53_dom"/>
</dbReference>
<dbReference type="PATRIC" id="fig|993516.3.peg.6339"/>
<dbReference type="EMBL" id="AMWG01000165">
    <property type="protein sequence ID" value="ELP30157.1"/>
    <property type="molecule type" value="Genomic_DNA"/>
</dbReference>
<organism evidence="8 9">
    <name type="scientific">Rhodopirellula baltica SWK14</name>
    <dbReference type="NCBI Taxonomy" id="993516"/>
    <lineage>
        <taxon>Bacteria</taxon>
        <taxon>Pseudomonadati</taxon>
        <taxon>Planctomycetota</taxon>
        <taxon>Planctomycetia</taxon>
        <taxon>Pirellulales</taxon>
        <taxon>Pirellulaceae</taxon>
        <taxon>Rhodopirellula</taxon>
    </lineage>
</organism>
<evidence type="ECO:0000256" key="2">
    <source>
        <dbReference type="ARBA" id="ARBA00022670"/>
    </source>
</evidence>
<evidence type="ECO:0000256" key="4">
    <source>
        <dbReference type="ARBA" id="ARBA00022825"/>
    </source>
</evidence>
<dbReference type="PROSITE" id="PS00138">
    <property type="entry name" value="SUBTILASE_SER"/>
    <property type="match status" value="1"/>
</dbReference>
<evidence type="ECO:0000313" key="8">
    <source>
        <dbReference type="EMBL" id="ELP30157.1"/>
    </source>
</evidence>
<dbReference type="AlphaFoldDB" id="L7C921"/>
<accession>L7C921</accession>
<dbReference type="RefSeq" id="WP_007340443.1">
    <property type="nucleotide sequence ID" value="NZ_AMWG01000165.1"/>
</dbReference>
<comment type="caution">
    <text evidence="8">The sequence shown here is derived from an EMBL/GenBank/DDBJ whole genome shotgun (WGS) entry which is preliminary data.</text>
</comment>
<feature type="domain" description="Peptidase S8/S53" evidence="7">
    <location>
        <begin position="173"/>
        <end position="420"/>
    </location>
</feature>
<dbReference type="GO" id="GO:0004252">
    <property type="term" value="F:serine-type endopeptidase activity"/>
    <property type="evidence" value="ECO:0007669"/>
    <property type="project" value="UniProtKB-UniRule"/>
</dbReference>
<dbReference type="InterPro" id="IPR050131">
    <property type="entry name" value="Peptidase_S8_subtilisin-like"/>
</dbReference>
<keyword evidence="3 5" id="KW-0378">Hydrolase</keyword>
<dbReference type="Pfam" id="PF00082">
    <property type="entry name" value="Peptidase_S8"/>
    <property type="match status" value="1"/>
</dbReference>
<comment type="similarity">
    <text evidence="1 5 6">Belongs to the peptidase S8 family.</text>
</comment>
<dbReference type="InterPro" id="IPR023827">
    <property type="entry name" value="Peptidase_S8_Asp-AS"/>
</dbReference>
<protein>
    <submittedName>
        <fullName evidence="8">Peptidase S8 and S53 subtilisin kexin sedolisin</fullName>
        <ecNumber evidence="8">3.4.-.-</ecNumber>
    </submittedName>
</protein>
<evidence type="ECO:0000259" key="7">
    <source>
        <dbReference type="Pfam" id="PF00082"/>
    </source>
</evidence>
<dbReference type="InterPro" id="IPR015500">
    <property type="entry name" value="Peptidase_S8_subtilisin-rel"/>
</dbReference>
<feature type="active site" description="Charge relay system" evidence="5">
    <location>
        <position position="388"/>
    </location>
</feature>
<evidence type="ECO:0000256" key="3">
    <source>
        <dbReference type="ARBA" id="ARBA00022801"/>
    </source>
</evidence>
<name>L7C921_RHOBT</name>
<keyword evidence="4 5" id="KW-0720">Serine protease</keyword>
<proteinExistence type="inferred from homology"/>
<gene>
    <name evidence="8" type="ORF">RBSWK_05915</name>
</gene>
<feature type="active site" description="Charge relay system" evidence="5">
    <location>
        <position position="214"/>
    </location>
</feature>
<evidence type="ECO:0000313" key="9">
    <source>
        <dbReference type="Proteomes" id="UP000010959"/>
    </source>
</evidence>
<sequence length="439" mass="45504">MSEPTFTAPQGEQLTGKYVVTFRDDAAKEGMELLQQKGGKLELPDSKDAEGAGVDVEQLNEAGGAYFSTLGVAVVTLDEEAAGNVMGIAGADSSVLDVEPERMFYALADEDPLPLSYVRYMRGYRDAVNTLYDKAVGGVLGDEGTEAAATFFDDAQSTWGLKATGTVASKISGKGIKVAVLDTGMDLAHPDFTGRSITHQSFIPGETVQDKNGHGTHCIGTACGRNDNNGRRYGVAGDSEIFVGKVLSNAGSGPTSGILAGMDWAIANRCEVISMSLGNSLKTKSTAYERVGRRALNGGCLIVAAAGNHRLRGNSDGTRPGLVGQPANSDSILAVAAVDNRLSHARFSCESGASPGANVNVAGPGVAVYSSWPATVAPNRYHSISGTSMATPHVSGIAALYAEAFAARGAQLWQLLVSRAQPLPLATHLVGSGLVQAPI</sequence>
<dbReference type="SUPFAM" id="SSF52743">
    <property type="entry name" value="Subtilisin-like"/>
    <property type="match status" value="1"/>
</dbReference>